<comment type="caution">
    <text evidence="2">The sequence shown here is derived from an EMBL/GenBank/DDBJ whole genome shotgun (WGS) entry which is preliminary data.</text>
</comment>
<reference evidence="2 3" key="1">
    <citation type="submission" date="2015-01" db="EMBL/GenBank/DDBJ databases">
        <title>Evolution of Trichinella species and genotypes.</title>
        <authorList>
            <person name="Korhonen P.K."/>
            <person name="Edoardo P."/>
            <person name="Giuseppe L.R."/>
            <person name="Gasser R.B."/>
        </authorList>
    </citation>
    <scope>NUCLEOTIDE SEQUENCE [LARGE SCALE GENOMIC DNA]</scope>
    <source>
        <strain evidence="2">ISS1980</strain>
    </source>
</reference>
<dbReference type="AlphaFoldDB" id="A0A0V1MWJ7"/>
<evidence type="ECO:0000313" key="3">
    <source>
        <dbReference type="Proteomes" id="UP000054843"/>
    </source>
</evidence>
<protein>
    <submittedName>
        <fullName evidence="2">Uncharacterized protein</fullName>
    </submittedName>
</protein>
<dbReference type="EMBL" id="JYDO01000031">
    <property type="protein sequence ID" value="KRZ76152.1"/>
    <property type="molecule type" value="Genomic_DNA"/>
</dbReference>
<accession>A0A0V1MWJ7</accession>
<keyword evidence="1" id="KW-0472">Membrane</keyword>
<evidence type="ECO:0000313" key="2">
    <source>
        <dbReference type="EMBL" id="KRZ76152.1"/>
    </source>
</evidence>
<sequence>MHSIVIGQYRSQSDLIFKIRKMPIIYAYKTLLRRQKKTLVCECCIGNQSAVLFTLVVIELVSVISATLIVYSLSVIMERRFSIASCQNKVPFYSLLPTPIKGIDPLL</sequence>
<dbReference type="Proteomes" id="UP000054843">
    <property type="component" value="Unassembled WGS sequence"/>
</dbReference>
<gene>
    <name evidence="2" type="ORF">T10_12018</name>
</gene>
<keyword evidence="1" id="KW-1133">Transmembrane helix</keyword>
<keyword evidence="1" id="KW-0812">Transmembrane</keyword>
<proteinExistence type="predicted"/>
<evidence type="ECO:0000256" key="1">
    <source>
        <dbReference type="SAM" id="Phobius"/>
    </source>
</evidence>
<organism evidence="2 3">
    <name type="scientific">Trichinella papuae</name>
    <dbReference type="NCBI Taxonomy" id="268474"/>
    <lineage>
        <taxon>Eukaryota</taxon>
        <taxon>Metazoa</taxon>
        <taxon>Ecdysozoa</taxon>
        <taxon>Nematoda</taxon>
        <taxon>Enoplea</taxon>
        <taxon>Dorylaimia</taxon>
        <taxon>Trichinellida</taxon>
        <taxon>Trichinellidae</taxon>
        <taxon>Trichinella</taxon>
    </lineage>
</organism>
<keyword evidence="3" id="KW-1185">Reference proteome</keyword>
<feature type="transmembrane region" description="Helical" evidence="1">
    <location>
        <begin position="50"/>
        <end position="73"/>
    </location>
</feature>
<name>A0A0V1MWJ7_9BILA</name>